<accession>A0A9W9RUJ3</accession>
<sequence length="376" mass="43275">MDAPASYSHSGRASKRKRESSDLDEKPAGTPESSTQATRFSKRTPPREAKVRPHRVPTNSIDNACSLTRDLAEILQEKPSLASSAVDLLDLYLCLWECYMIKSAGKIRLEEERRFLQNSNEWLVKENEKLHQCCNNQELLLWDRRQAFVSVRQGVLATLQNSDRRFHQINYDLDLDLDSIWREFPNMPTPPPCLAANHHSLRSVKPNSMPKHARYGAKRPPFIECLFYPSYESKCSFSWTGPDPLSPDTCADDMFLYVSAFFLFERMDWIEIRLSKLNIENNEVVEEYPFFLPRVESMLGNLPRTRGQIHDIILQSNHVESVGETRFQLSMWPRTESSQNSAMRGAIPLSYIDSSMHVSSLNPQLFVQNIVGNWGM</sequence>
<dbReference type="AlphaFoldDB" id="A0A9W9RUJ3"/>
<dbReference type="OrthoDB" id="4349275at2759"/>
<reference evidence="2" key="2">
    <citation type="journal article" date="2023" name="IMA Fungus">
        <title>Comparative genomic study of the Penicillium genus elucidates a diverse pangenome and 15 lateral gene transfer events.</title>
        <authorList>
            <person name="Petersen C."/>
            <person name="Sorensen T."/>
            <person name="Nielsen M.R."/>
            <person name="Sondergaard T.E."/>
            <person name="Sorensen J.L."/>
            <person name="Fitzpatrick D.A."/>
            <person name="Frisvad J.C."/>
            <person name="Nielsen K.L."/>
        </authorList>
    </citation>
    <scope>NUCLEOTIDE SEQUENCE</scope>
    <source>
        <strain evidence="2">IBT 3081</strain>
    </source>
</reference>
<organism evidence="2 3">
    <name type="scientific">Penicillium concentricum</name>
    <dbReference type="NCBI Taxonomy" id="293559"/>
    <lineage>
        <taxon>Eukaryota</taxon>
        <taxon>Fungi</taxon>
        <taxon>Dikarya</taxon>
        <taxon>Ascomycota</taxon>
        <taxon>Pezizomycotina</taxon>
        <taxon>Eurotiomycetes</taxon>
        <taxon>Eurotiomycetidae</taxon>
        <taxon>Eurotiales</taxon>
        <taxon>Aspergillaceae</taxon>
        <taxon>Penicillium</taxon>
    </lineage>
</organism>
<proteinExistence type="predicted"/>
<evidence type="ECO:0000256" key="1">
    <source>
        <dbReference type="SAM" id="MobiDB-lite"/>
    </source>
</evidence>
<evidence type="ECO:0000313" key="2">
    <source>
        <dbReference type="EMBL" id="KAJ5365269.1"/>
    </source>
</evidence>
<protein>
    <submittedName>
        <fullName evidence="2">Uncharacterized protein</fullName>
    </submittedName>
</protein>
<dbReference type="RefSeq" id="XP_056576736.1">
    <property type="nucleotide sequence ID" value="XM_056725885.1"/>
</dbReference>
<keyword evidence="3" id="KW-1185">Reference proteome</keyword>
<dbReference type="EMBL" id="JAPZBT010000003">
    <property type="protein sequence ID" value="KAJ5365269.1"/>
    <property type="molecule type" value="Genomic_DNA"/>
</dbReference>
<evidence type="ECO:0000313" key="3">
    <source>
        <dbReference type="Proteomes" id="UP001147752"/>
    </source>
</evidence>
<name>A0A9W9RUJ3_9EURO</name>
<dbReference type="Proteomes" id="UP001147752">
    <property type="component" value="Unassembled WGS sequence"/>
</dbReference>
<reference evidence="2" key="1">
    <citation type="submission" date="2022-12" db="EMBL/GenBank/DDBJ databases">
        <authorList>
            <person name="Petersen C."/>
        </authorList>
    </citation>
    <scope>NUCLEOTIDE SEQUENCE</scope>
    <source>
        <strain evidence="2">IBT 3081</strain>
    </source>
</reference>
<feature type="region of interest" description="Disordered" evidence="1">
    <location>
        <begin position="1"/>
        <end position="59"/>
    </location>
</feature>
<gene>
    <name evidence="2" type="ORF">N7517_008155</name>
</gene>
<comment type="caution">
    <text evidence="2">The sequence shown here is derived from an EMBL/GenBank/DDBJ whole genome shotgun (WGS) entry which is preliminary data.</text>
</comment>
<dbReference type="GeneID" id="81465068"/>